<evidence type="ECO:0000313" key="2">
    <source>
        <dbReference type="Proteomes" id="UP000006038"/>
    </source>
</evidence>
<reference evidence="1" key="2">
    <citation type="submission" date="2013-04" db="UniProtKB">
        <authorList>
            <consortium name="EnsemblPlants"/>
        </authorList>
    </citation>
    <scope>IDENTIFICATION</scope>
</reference>
<reference evidence="1" key="1">
    <citation type="journal article" date="2013" name="Nat. Commun.">
        <title>Whole-genome sequencing of Oryza brachyantha reveals mechanisms underlying Oryza genome evolution.</title>
        <authorList>
            <person name="Chen J."/>
            <person name="Huang Q."/>
            <person name="Gao D."/>
            <person name="Wang J."/>
            <person name="Lang Y."/>
            <person name="Liu T."/>
            <person name="Li B."/>
            <person name="Bai Z."/>
            <person name="Luis Goicoechea J."/>
            <person name="Liang C."/>
            <person name="Chen C."/>
            <person name="Zhang W."/>
            <person name="Sun S."/>
            <person name="Liao Y."/>
            <person name="Zhang X."/>
            <person name="Yang L."/>
            <person name="Song C."/>
            <person name="Wang M."/>
            <person name="Shi J."/>
            <person name="Liu G."/>
            <person name="Liu J."/>
            <person name="Zhou H."/>
            <person name="Zhou W."/>
            <person name="Yu Q."/>
            <person name="An N."/>
            <person name="Chen Y."/>
            <person name="Cai Q."/>
            <person name="Wang B."/>
            <person name="Liu B."/>
            <person name="Min J."/>
            <person name="Huang Y."/>
            <person name="Wu H."/>
            <person name="Li Z."/>
            <person name="Zhang Y."/>
            <person name="Yin Y."/>
            <person name="Song W."/>
            <person name="Jiang J."/>
            <person name="Jackson S.A."/>
            <person name="Wing R.A."/>
            <person name="Wang J."/>
            <person name="Chen M."/>
        </authorList>
    </citation>
    <scope>NUCLEOTIDE SEQUENCE [LARGE SCALE GENOMIC DNA]</scope>
    <source>
        <strain evidence="1">cv. IRGC 101232</strain>
    </source>
</reference>
<dbReference type="Gramene" id="OB10G23360.1">
    <property type="protein sequence ID" value="OB10G23360.1"/>
    <property type="gene ID" value="OB10G23360"/>
</dbReference>
<protein>
    <submittedName>
        <fullName evidence="1">Uncharacterized protein</fullName>
    </submittedName>
</protein>
<dbReference type="Proteomes" id="UP000006038">
    <property type="component" value="Chromosome 10"/>
</dbReference>
<organism evidence="1">
    <name type="scientific">Oryza brachyantha</name>
    <name type="common">malo sina</name>
    <dbReference type="NCBI Taxonomy" id="4533"/>
    <lineage>
        <taxon>Eukaryota</taxon>
        <taxon>Viridiplantae</taxon>
        <taxon>Streptophyta</taxon>
        <taxon>Embryophyta</taxon>
        <taxon>Tracheophyta</taxon>
        <taxon>Spermatophyta</taxon>
        <taxon>Magnoliopsida</taxon>
        <taxon>Liliopsida</taxon>
        <taxon>Poales</taxon>
        <taxon>Poaceae</taxon>
        <taxon>BOP clade</taxon>
        <taxon>Oryzoideae</taxon>
        <taxon>Oryzeae</taxon>
        <taxon>Oryzinae</taxon>
        <taxon>Oryza</taxon>
    </lineage>
</organism>
<dbReference type="HOGENOM" id="CLU_2164880_0_0_1"/>
<evidence type="ECO:0000313" key="1">
    <source>
        <dbReference type="EnsemblPlants" id="OB10G23360.1"/>
    </source>
</evidence>
<proteinExistence type="predicted"/>
<name>J3N488_ORYBR</name>
<accession>J3N488</accession>
<sequence>MAKISRLRTDWLKPKLTDGKSRSIFLINQGRKKKVHSSKPVCVLSMYVRQTLCQHHPFWINSISMLRTYGTGASRRTHVRLRHNQHSIRTYVHVATDRSIITSSPPCRLNL</sequence>
<keyword evidence="2" id="KW-1185">Reference proteome</keyword>
<dbReference type="EnsemblPlants" id="OB10G23360.1">
    <property type="protein sequence ID" value="OB10G23360.1"/>
    <property type="gene ID" value="OB10G23360"/>
</dbReference>
<dbReference type="AlphaFoldDB" id="J3N488"/>